<protein>
    <submittedName>
        <fullName evidence="5">Flavin reductase</fullName>
    </submittedName>
</protein>
<dbReference type="AlphaFoldDB" id="A0A158G3Z8"/>
<evidence type="ECO:0000256" key="3">
    <source>
        <dbReference type="ARBA" id="ARBA00038054"/>
    </source>
</evidence>
<dbReference type="InterPro" id="IPR052174">
    <property type="entry name" value="Flavoredoxin"/>
</dbReference>
<dbReference type="Proteomes" id="UP000054740">
    <property type="component" value="Unassembled WGS sequence"/>
</dbReference>
<name>A0A158G3Z8_CABCO</name>
<dbReference type="SMART" id="SM00903">
    <property type="entry name" value="Flavin_Reduct"/>
    <property type="match status" value="1"/>
</dbReference>
<comment type="similarity">
    <text evidence="3">Belongs to the flavoredoxin family.</text>
</comment>
<gene>
    <name evidence="5" type="ORF">AWB70_01531</name>
</gene>
<reference evidence="6" key="1">
    <citation type="submission" date="2016-01" db="EMBL/GenBank/DDBJ databases">
        <authorList>
            <person name="Peeters C."/>
        </authorList>
    </citation>
    <scope>NUCLEOTIDE SEQUENCE [LARGE SCALE GENOMIC DNA]</scope>
</reference>
<evidence type="ECO:0000313" key="6">
    <source>
        <dbReference type="Proteomes" id="UP000054740"/>
    </source>
</evidence>
<accession>A0A158G3Z8</accession>
<feature type="domain" description="Flavin reductase like" evidence="4">
    <location>
        <begin position="18"/>
        <end position="160"/>
    </location>
</feature>
<organism evidence="5 6">
    <name type="scientific">Caballeronia cordobensis</name>
    <name type="common">Burkholderia cordobensis</name>
    <dbReference type="NCBI Taxonomy" id="1353886"/>
    <lineage>
        <taxon>Bacteria</taxon>
        <taxon>Pseudomonadati</taxon>
        <taxon>Pseudomonadota</taxon>
        <taxon>Betaproteobacteria</taxon>
        <taxon>Burkholderiales</taxon>
        <taxon>Burkholderiaceae</taxon>
        <taxon>Caballeronia</taxon>
    </lineage>
</organism>
<evidence type="ECO:0000256" key="2">
    <source>
        <dbReference type="ARBA" id="ARBA00022630"/>
    </source>
</evidence>
<keyword evidence="2" id="KW-0285">Flavoprotein</keyword>
<dbReference type="Pfam" id="PF01613">
    <property type="entry name" value="Flavin_Reduct"/>
    <property type="match status" value="1"/>
</dbReference>
<dbReference type="EMBL" id="FCNY02000003">
    <property type="protein sequence ID" value="SAL26643.1"/>
    <property type="molecule type" value="Genomic_DNA"/>
</dbReference>
<dbReference type="InterPro" id="IPR002563">
    <property type="entry name" value="Flavin_Rdtase-like_dom"/>
</dbReference>
<dbReference type="InterPro" id="IPR012349">
    <property type="entry name" value="Split_barrel_FMN-bd"/>
</dbReference>
<dbReference type="SUPFAM" id="SSF50475">
    <property type="entry name" value="FMN-binding split barrel"/>
    <property type="match status" value="1"/>
</dbReference>
<dbReference type="PANTHER" id="PTHR43567:SF1">
    <property type="entry name" value="FLAVOREDOXIN"/>
    <property type="match status" value="1"/>
</dbReference>
<keyword evidence="6" id="KW-1185">Reference proteome</keyword>
<proteinExistence type="inferred from homology"/>
<dbReference type="Gene3D" id="2.30.110.10">
    <property type="entry name" value="Electron Transport, Fmn-binding Protein, Chain A"/>
    <property type="match status" value="1"/>
</dbReference>
<dbReference type="PANTHER" id="PTHR43567">
    <property type="entry name" value="FLAVOREDOXIN-RELATED-RELATED"/>
    <property type="match status" value="1"/>
</dbReference>
<evidence type="ECO:0000259" key="4">
    <source>
        <dbReference type="SMART" id="SM00903"/>
    </source>
</evidence>
<evidence type="ECO:0000313" key="5">
    <source>
        <dbReference type="EMBL" id="SAL26643.1"/>
    </source>
</evidence>
<comment type="cofactor">
    <cofactor evidence="1">
        <name>FMN</name>
        <dbReference type="ChEBI" id="CHEBI:58210"/>
    </cofactor>
</comment>
<sequence length="197" mass="21268">MHETMSHFLPVRLEHASRLINHGPTVLVTSAHGGRRDVMAAAWSMPVEFTPPRIAVVIDKSTYTRELAAASGTFGIVVPGAALIDLTYAVGSTSGRDIDKFEAFGIDAVQGPVLGVPLIETNCAAWLECRLIDEKHTEDAYDTCFAEVVAAAADARVFVDGHWIIDESNQPLHTIHHLGAGKFVRASAMEQAKPLAR</sequence>
<evidence type="ECO:0000256" key="1">
    <source>
        <dbReference type="ARBA" id="ARBA00001917"/>
    </source>
</evidence>
<dbReference type="GO" id="GO:0016646">
    <property type="term" value="F:oxidoreductase activity, acting on the CH-NH group of donors, NAD or NADP as acceptor"/>
    <property type="evidence" value="ECO:0007669"/>
    <property type="project" value="UniProtKB-ARBA"/>
</dbReference>
<dbReference type="GO" id="GO:0010181">
    <property type="term" value="F:FMN binding"/>
    <property type="evidence" value="ECO:0007669"/>
    <property type="project" value="InterPro"/>
</dbReference>